<dbReference type="AlphaFoldDB" id="A0AAV0F0Q6"/>
<keyword evidence="1" id="KW-0472">Membrane</keyword>
<sequence>MTFIYLQVHYHNINNVLDELRWNYLFFVAFLVTMFLMAECMSWNILTTSQDPKWVLEPSHVGPVYSLFIGSQVHLLCLMPPWRCEPDWLAFVFGFLVLKS</sequence>
<keyword evidence="1" id="KW-0812">Transmembrane</keyword>
<proteinExistence type="predicted"/>
<dbReference type="Proteomes" id="UP001152523">
    <property type="component" value="Unassembled WGS sequence"/>
</dbReference>
<feature type="transmembrane region" description="Helical" evidence="1">
    <location>
        <begin position="24"/>
        <end position="46"/>
    </location>
</feature>
<evidence type="ECO:0000313" key="2">
    <source>
        <dbReference type="EMBL" id="CAH9129002.1"/>
    </source>
</evidence>
<organism evidence="2 3">
    <name type="scientific">Cuscuta epithymum</name>
    <dbReference type="NCBI Taxonomy" id="186058"/>
    <lineage>
        <taxon>Eukaryota</taxon>
        <taxon>Viridiplantae</taxon>
        <taxon>Streptophyta</taxon>
        <taxon>Embryophyta</taxon>
        <taxon>Tracheophyta</taxon>
        <taxon>Spermatophyta</taxon>
        <taxon>Magnoliopsida</taxon>
        <taxon>eudicotyledons</taxon>
        <taxon>Gunneridae</taxon>
        <taxon>Pentapetalae</taxon>
        <taxon>asterids</taxon>
        <taxon>lamiids</taxon>
        <taxon>Solanales</taxon>
        <taxon>Convolvulaceae</taxon>
        <taxon>Cuscuteae</taxon>
        <taxon>Cuscuta</taxon>
        <taxon>Cuscuta subgen. Cuscuta</taxon>
    </lineage>
</organism>
<dbReference type="EMBL" id="CAMAPF010000954">
    <property type="protein sequence ID" value="CAH9129002.1"/>
    <property type="molecule type" value="Genomic_DNA"/>
</dbReference>
<comment type="caution">
    <text evidence="2">The sequence shown here is derived from an EMBL/GenBank/DDBJ whole genome shotgun (WGS) entry which is preliminary data.</text>
</comment>
<evidence type="ECO:0000256" key="1">
    <source>
        <dbReference type="SAM" id="Phobius"/>
    </source>
</evidence>
<keyword evidence="3" id="KW-1185">Reference proteome</keyword>
<reference evidence="2" key="1">
    <citation type="submission" date="2022-07" db="EMBL/GenBank/DDBJ databases">
        <authorList>
            <person name="Macas J."/>
            <person name="Novak P."/>
            <person name="Neumann P."/>
        </authorList>
    </citation>
    <scope>NUCLEOTIDE SEQUENCE</scope>
</reference>
<evidence type="ECO:0000313" key="3">
    <source>
        <dbReference type="Proteomes" id="UP001152523"/>
    </source>
</evidence>
<name>A0AAV0F0Q6_9ASTE</name>
<gene>
    <name evidence="2" type="ORF">CEPIT_LOCUS29508</name>
</gene>
<protein>
    <submittedName>
        <fullName evidence="2">Uncharacterized protein</fullName>
    </submittedName>
</protein>
<accession>A0AAV0F0Q6</accession>
<keyword evidence="1" id="KW-1133">Transmembrane helix</keyword>